<protein>
    <submittedName>
        <fullName evidence="2">Uncharacterized protein</fullName>
    </submittedName>
</protein>
<dbReference type="EMBL" id="SSTE01011518">
    <property type="protein sequence ID" value="KAA0051009.1"/>
    <property type="molecule type" value="Genomic_DNA"/>
</dbReference>
<evidence type="ECO:0000313" key="5">
    <source>
        <dbReference type="Proteomes" id="UP000321947"/>
    </source>
</evidence>
<dbReference type="EMBL" id="SSTD01014234">
    <property type="protein sequence ID" value="TYK04396.1"/>
    <property type="molecule type" value="Genomic_DNA"/>
</dbReference>
<organism evidence="2 4">
    <name type="scientific">Cucumis melo var. makuwa</name>
    <name type="common">Oriental melon</name>
    <dbReference type="NCBI Taxonomy" id="1194695"/>
    <lineage>
        <taxon>Eukaryota</taxon>
        <taxon>Viridiplantae</taxon>
        <taxon>Streptophyta</taxon>
        <taxon>Embryophyta</taxon>
        <taxon>Tracheophyta</taxon>
        <taxon>Spermatophyta</taxon>
        <taxon>Magnoliopsida</taxon>
        <taxon>eudicotyledons</taxon>
        <taxon>Gunneridae</taxon>
        <taxon>Pentapetalae</taxon>
        <taxon>rosids</taxon>
        <taxon>fabids</taxon>
        <taxon>Cucurbitales</taxon>
        <taxon>Cucurbitaceae</taxon>
        <taxon>Benincaseae</taxon>
        <taxon>Cucumis</taxon>
    </lineage>
</organism>
<sequence>MNEGSPYLYGEGQVEQPYKKTRRVEKVKNETLRQQVSKRQEEKAEKVDLQSEVALREEEDRDYEENTPITSANIHKYFKVERDLPF</sequence>
<gene>
    <name evidence="3" type="ORF">E5676_scaffold675G00820</name>
    <name evidence="2" type="ORF">E6C27_scaffold2606G00330</name>
</gene>
<proteinExistence type="predicted"/>
<reference evidence="4 5" key="1">
    <citation type="submission" date="2019-08" db="EMBL/GenBank/DDBJ databases">
        <title>Draft genome sequences of two oriental melons (Cucumis melo L. var makuwa).</title>
        <authorList>
            <person name="Kwon S.-Y."/>
        </authorList>
    </citation>
    <scope>NUCLEOTIDE SEQUENCE [LARGE SCALE GENOMIC DNA]</scope>
    <source>
        <strain evidence="5">cv. Chang Bougi</strain>
        <strain evidence="4">cv. SW 3</strain>
        <tissue evidence="2">Leaf</tissue>
    </source>
</reference>
<comment type="caution">
    <text evidence="2">The sequence shown here is derived from an EMBL/GenBank/DDBJ whole genome shotgun (WGS) entry which is preliminary data.</text>
</comment>
<accession>A0A5A7UBU6</accession>
<dbReference type="AlphaFoldDB" id="A0A5A7UBU6"/>
<feature type="coiled-coil region" evidence="1">
    <location>
        <begin position="32"/>
        <end position="59"/>
    </location>
</feature>
<evidence type="ECO:0000313" key="4">
    <source>
        <dbReference type="Proteomes" id="UP000321393"/>
    </source>
</evidence>
<keyword evidence="1" id="KW-0175">Coiled coil</keyword>
<dbReference type="Proteomes" id="UP000321947">
    <property type="component" value="Unassembled WGS sequence"/>
</dbReference>
<evidence type="ECO:0000313" key="3">
    <source>
        <dbReference type="EMBL" id="TYK04396.1"/>
    </source>
</evidence>
<evidence type="ECO:0000313" key="2">
    <source>
        <dbReference type="EMBL" id="KAA0051009.1"/>
    </source>
</evidence>
<name>A0A5A7UBU6_CUCMM</name>
<evidence type="ECO:0000256" key="1">
    <source>
        <dbReference type="SAM" id="Coils"/>
    </source>
</evidence>
<dbReference type="Proteomes" id="UP000321393">
    <property type="component" value="Unassembled WGS sequence"/>
</dbReference>